<dbReference type="GO" id="GO:0005524">
    <property type="term" value="F:ATP binding"/>
    <property type="evidence" value="ECO:0007669"/>
    <property type="project" value="UniProtKB-KW"/>
</dbReference>
<keyword evidence="4" id="KW-1185">Reference proteome</keyword>
<dbReference type="OrthoDB" id="5015507at2"/>
<dbReference type="PANTHER" id="PTHR43384">
    <property type="entry name" value="SEPTUM SITE-DETERMINING PROTEIN MIND HOMOLOG, CHLOROPLASTIC-RELATED"/>
    <property type="match status" value="1"/>
</dbReference>
<keyword evidence="3" id="KW-0966">Cell projection</keyword>
<dbReference type="GO" id="GO:0005829">
    <property type="term" value="C:cytosol"/>
    <property type="evidence" value="ECO:0007669"/>
    <property type="project" value="TreeGrafter"/>
</dbReference>
<gene>
    <name evidence="3" type="ORF">SAMN04488035_0094</name>
</gene>
<dbReference type="SUPFAM" id="SSF52540">
    <property type="entry name" value="P-loop containing nucleoside triphosphate hydrolases"/>
    <property type="match status" value="1"/>
</dbReference>
<dbReference type="GO" id="GO:0016887">
    <property type="term" value="F:ATP hydrolysis activity"/>
    <property type="evidence" value="ECO:0007669"/>
    <property type="project" value="TreeGrafter"/>
</dbReference>
<dbReference type="GO" id="GO:0051782">
    <property type="term" value="P:negative regulation of cell division"/>
    <property type="evidence" value="ECO:0007669"/>
    <property type="project" value="TreeGrafter"/>
</dbReference>
<dbReference type="Proteomes" id="UP000198520">
    <property type="component" value="Unassembled WGS sequence"/>
</dbReference>
<evidence type="ECO:0000256" key="2">
    <source>
        <dbReference type="ARBA" id="ARBA00022840"/>
    </source>
</evidence>
<dbReference type="InterPro" id="IPR050625">
    <property type="entry name" value="ParA/MinD_ATPase"/>
</dbReference>
<evidence type="ECO:0000256" key="1">
    <source>
        <dbReference type="ARBA" id="ARBA00022741"/>
    </source>
</evidence>
<organism evidence="3 4">
    <name type="scientific">Flavimobilis marinus</name>
    <dbReference type="NCBI Taxonomy" id="285351"/>
    <lineage>
        <taxon>Bacteria</taxon>
        <taxon>Bacillati</taxon>
        <taxon>Actinomycetota</taxon>
        <taxon>Actinomycetes</taxon>
        <taxon>Micrococcales</taxon>
        <taxon>Jonesiaceae</taxon>
        <taxon>Flavimobilis</taxon>
    </lineage>
</organism>
<keyword evidence="3" id="KW-0282">Flagellum</keyword>
<dbReference type="InterPro" id="IPR027417">
    <property type="entry name" value="P-loop_NTPase"/>
</dbReference>
<dbReference type="Gene3D" id="3.40.50.300">
    <property type="entry name" value="P-loop containing nucleotide triphosphate hydrolases"/>
    <property type="match status" value="1"/>
</dbReference>
<accession>A0A1I2CEG7</accession>
<name>A0A1I2CEG7_9MICO</name>
<proteinExistence type="predicted"/>
<sequence length="275" mass="28220">MTVRRVLETLALAAGTTARARELREIDAALRHPVATSRRIAVVQSGGGAGATTLVARTARALARRRGGGVLAVDAAAGDAALARALGGAVDARGLEELVAAATGVTRSRQARALLPDAGAGLVLAGRGGTRVPDDEVVQALGNLVGRFFDVVVTDWGHRTADEATRIARRSHAVAVVARADRADAERGLVLAARLATEVPTTLVLADVGATAGPTSSLLREAARTLEVPVRVLAHGHEGALRDPAARLPRRARTAYARTAGLLLASSQTPVRVGA</sequence>
<protein>
    <submittedName>
        <fullName evidence="3">MinD-like ATPase involved in chromosome partitioning or flagellar assembly</fullName>
    </submittedName>
</protein>
<evidence type="ECO:0000313" key="3">
    <source>
        <dbReference type="EMBL" id="SFE66711.1"/>
    </source>
</evidence>
<dbReference type="EMBL" id="FONZ01000001">
    <property type="protein sequence ID" value="SFE66711.1"/>
    <property type="molecule type" value="Genomic_DNA"/>
</dbReference>
<dbReference type="GO" id="GO:0009898">
    <property type="term" value="C:cytoplasmic side of plasma membrane"/>
    <property type="evidence" value="ECO:0007669"/>
    <property type="project" value="TreeGrafter"/>
</dbReference>
<dbReference type="AlphaFoldDB" id="A0A1I2CEG7"/>
<dbReference type="PANTHER" id="PTHR43384:SF6">
    <property type="entry name" value="SEPTUM SITE-DETERMINING PROTEIN MIND HOMOLOG, CHLOROPLASTIC"/>
    <property type="match status" value="1"/>
</dbReference>
<reference evidence="4" key="1">
    <citation type="submission" date="2016-10" db="EMBL/GenBank/DDBJ databases">
        <authorList>
            <person name="Varghese N."/>
            <person name="Submissions S."/>
        </authorList>
    </citation>
    <scope>NUCLEOTIDE SEQUENCE [LARGE SCALE GENOMIC DNA]</scope>
    <source>
        <strain evidence="4">DSM 19083</strain>
    </source>
</reference>
<evidence type="ECO:0000313" key="4">
    <source>
        <dbReference type="Proteomes" id="UP000198520"/>
    </source>
</evidence>
<keyword evidence="2" id="KW-0067">ATP-binding</keyword>
<keyword evidence="1" id="KW-0547">Nucleotide-binding</keyword>
<dbReference type="RefSeq" id="WP_093374157.1">
    <property type="nucleotide sequence ID" value="NZ_BNAN01000001.1"/>
</dbReference>
<dbReference type="STRING" id="285351.SAMN04488035_0094"/>
<keyword evidence="3" id="KW-0969">Cilium</keyword>